<dbReference type="OrthoDB" id="422970at2759"/>
<comment type="caution">
    <text evidence="1">The sequence shown here is derived from an EMBL/GenBank/DDBJ whole genome shotgun (WGS) entry which is preliminary data.</text>
</comment>
<name>A0A812LMA4_9DINO</name>
<gene>
    <name evidence="1" type="ORF">SNEC2469_LOCUS4838</name>
</gene>
<dbReference type="AlphaFoldDB" id="A0A812LMA4"/>
<reference evidence="1" key="1">
    <citation type="submission" date="2021-02" db="EMBL/GenBank/DDBJ databases">
        <authorList>
            <person name="Dougan E. K."/>
            <person name="Rhodes N."/>
            <person name="Thang M."/>
            <person name="Chan C."/>
        </authorList>
    </citation>
    <scope>NUCLEOTIDE SEQUENCE</scope>
</reference>
<sequence>MLVGTCASHTQVKSHWFQFRLGYGLIWGASSRYLDPSADGVGGTVSIILLAHQHLAWKLPITLQTRSGAFLREVFWMDLVPFLTYGYRPRFGDNRDSQRRARYHEGDEVVIVRWRRRLNEEQLFSERLSPQFC</sequence>
<proteinExistence type="predicted"/>
<keyword evidence="2" id="KW-1185">Reference proteome</keyword>
<organism evidence="1 2">
    <name type="scientific">Symbiodinium necroappetens</name>
    <dbReference type="NCBI Taxonomy" id="1628268"/>
    <lineage>
        <taxon>Eukaryota</taxon>
        <taxon>Sar</taxon>
        <taxon>Alveolata</taxon>
        <taxon>Dinophyceae</taxon>
        <taxon>Suessiales</taxon>
        <taxon>Symbiodiniaceae</taxon>
        <taxon>Symbiodinium</taxon>
    </lineage>
</organism>
<evidence type="ECO:0000313" key="2">
    <source>
        <dbReference type="Proteomes" id="UP000601435"/>
    </source>
</evidence>
<dbReference type="Proteomes" id="UP000601435">
    <property type="component" value="Unassembled WGS sequence"/>
</dbReference>
<evidence type="ECO:0000313" key="1">
    <source>
        <dbReference type="EMBL" id="CAE7246662.1"/>
    </source>
</evidence>
<accession>A0A812LMA4</accession>
<protein>
    <submittedName>
        <fullName evidence="1">Uncharacterized protein</fullName>
    </submittedName>
</protein>
<dbReference type="EMBL" id="CAJNJA010009426">
    <property type="protein sequence ID" value="CAE7246662.1"/>
    <property type="molecule type" value="Genomic_DNA"/>
</dbReference>